<protein>
    <submittedName>
        <fullName evidence="3">DUF362 domain-containing protein</fullName>
    </submittedName>
</protein>
<organism evidence="3 4">
    <name type="scientific">Eiseniibacteriota bacterium</name>
    <dbReference type="NCBI Taxonomy" id="2212470"/>
    <lineage>
        <taxon>Bacteria</taxon>
        <taxon>Candidatus Eiseniibacteriota</taxon>
    </lineage>
</organism>
<dbReference type="EMBL" id="JAGQHR010000239">
    <property type="protein sequence ID" value="MCA9727803.1"/>
    <property type="molecule type" value="Genomic_DNA"/>
</dbReference>
<evidence type="ECO:0000259" key="2">
    <source>
        <dbReference type="Pfam" id="PF04015"/>
    </source>
</evidence>
<accession>A0A956LYZ7</accession>
<name>A0A956LYZ7_UNCEI</name>
<feature type="domain" description="DUF362" evidence="2">
    <location>
        <begin position="41"/>
        <end position="246"/>
    </location>
</feature>
<reference evidence="3" key="1">
    <citation type="submission" date="2020-04" db="EMBL/GenBank/DDBJ databases">
        <authorList>
            <person name="Zhang T."/>
        </authorList>
    </citation>
    <scope>NUCLEOTIDE SEQUENCE</scope>
    <source>
        <strain evidence="3">HKST-UBA01</strain>
    </source>
</reference>
<reference evidence="3" key="2">
    <citation type="journal article" date="2021" name="Microbiome">
        <title>Successional dynamics and alternative stable states in a saline activated sludge microbial community over 9 years.</title>
        <authorList>
            <person name="Wang Y."/>
            <person name="Ye J."/>
            <person name="Ju F."/>
            <person name="Liu L."/>
            <person name="Boyd J.A."/>
            <person name="Deng Y."/>
            <person name="Parks D.H."/>
            <person name="Jiang X."/>
            <person name="Yin X."/>
            <person name="Woodcroft B.J."/>
            <person name="Tyson G.W."/>
            <person name="Hugenholtz P."/>
            <person name="Polz M.F."/>
            <person name="Zhang T."/>
        </authorList>
    </citation>
    <scope>NUCLEOTIDE SEQUENCE</scope>
    <source>
        <strain evidence="3">HKST-UBA01</strain>
    </source>
</reference>
<gene>
    <name evidence="3" type="ORF">KC729_08985</name>
</gene>
<proteinExistence type="predicted"/>
<dbReference type="AlphaFoldDB" id="A0A956LYZ7"/>
<dbReference type="Pfam" id="PF04015">
    <property type="entry name" value="DUF362"/>
    <property type="match status" value="1"/>
</dbReference>
<evidence type="ECO:0000256" key="1">
    <source>
        <dbReference type="SAM" id="MobiDB-lite"/>
    </source>
</evidence>
<evidence type="ECO:0000313" key="3">
    <source>
        <dbReference type="EMBL" id="MCA9727803.1"/>
    </source>
</evidence>
<dbReference type="InterPro" id="IPR007160">
    <property type="entry name" value="DUF362"/>
</dbReference>
<dbReference type="Proteomes" id="UP000697710">
    <property type="component" value="Unassembled WGS sequence"/>
</dbReference>
<feature type="region of interest" description="Disordered" evidence="1">
    <location>
        <begin position="368"/>
        <end position="388"/>
    </location>
</feature>
<evidence type="ECO:0000313" key="4">
    <source>
        <dbReference type="Proteomes" id="UP000697710"/>
    </source>
</evidence>
<comment type="caution">
    <text evidence="3">The sequence shown here is derived from an EMBL/GenBank/DDBJ whole genome shotgun (WGS) entry which is preliminary data.</text>
</comment>
<sequence length="388" mass="43508">MSKSRVAVLKVQPERILEQTGELMEMAGFRDALDPSATTILKDNISWHFPFPGANTTPWQMEGTVRALYDAGYDDVTCVQNKTVVTNAFKGEDLNQYVPIFRAYDIPVLYNFKDEDMKWIEIKPKARMRVLDKIFPEGIYVPDYFVGKNIIHLPTMKCHIYTTTTGAMKNAFGGLLNTKRHYTHTWIHETLVDLLAIQKEIHAGIFAVMDGTTAGNGPGPRTMFPVIKDYMLASADQVAIDAVAAKMMGFDPLSLDFIRCAHEDGLGCGDLFDVEVVGDDVSHESWGFEVGANGAARVGRLLWFSPLKAMQNFFFRTPLVNAFILGSEVYHDYYRWPAKDQKVFEDWKRGTSWGQLFAEYQIKKTLATPNKQAAPTTDRPGGAPQPGA</sequence>